<protein>
    <recommendedName>
        <fullName evidence="11">P-type domain-containing protein</fullName>
    </recommendedName>
</protein>
<dbReference type="SUPFAM" id="SSF51011">
    <property type="entry name" value="Glycosyl hydrolase domain"/>
    <property type="match status" value="1"/>
</dbReference>
<feature type="domain" description="P-type" evidence="11">
    <location>
        <begin position="112"/>
        <end position="172"/>
    </location>
</feature>
<dbReference type="SMART" id="SM00018">
    <property type="entry name" value="PD"/>
    <property type="match status" value="1"/>
</dbReference>
<keyword evidence="6" id="KW-0325">Glycoprotein</keyword>
<dbReference type="InterPro" id="IPR011013">
    <property type="entry name" value="Gal_mutarotase_sf_dom"/>
</dbReference>
<evidence type="ECO:0000259" key="11">
    <source>
        <dbReference type="PROSITE" id="PS51448"/>
    </source>
</evidence>
<comment type="caution">
    <text evidence="8">Lacks conserved residue(s) required for the propagation of feature annotation.</text>
</comment>
<evidence type="ECO:0000256" key="6">
    <source>
        <dbReference type="ARBA" id="ARBA00023180"/>
    </source>
</evidence>
<organism evidence="12 13">
    <name type="scientific">Aphidius gifuensis</name>
    <name type="common">Parasitoid wasp</name>
    <dbReference type="NCBI Taxonomy" id="684658"/>
    <lineage>
        <taxon>Eukaryota</taxon>
        <taxon>Metazoa</taxon>
        <taxon>Ecdysozoa</taxon>
        <taxon>Arthropoda</taxon>
        <taxon>Hexapoda</taxon>
        <taxon>Insecta</taxon>
        <taxon>Pterygota</taxon>
        <taxon>Neoptera</taxon>
        <taxon>Endopterygota</taxon>
        <taxon>Hymenoptera</taxon>
        <taxon>Apocrita</taxon>
        <taxon>Ichneumonoidea</taxon>
        <taxon>Braconidae</taxon>
        <taxon>Aphidiinae</taxon>
        <taxon>Aphidius</taxon>
    </lineage>
</organism>
<reference evidence="12 13" key="1">
    <citation type="submission" date="2020-08" db="EMBL/GenBank/DDBJ databases">
        <title>Aphidius gifuensis genome sequencing and assembly.</title>
        <authorList>
            <person name="Du Z."/>
        </authorList>
    </citation>
    <scope>NUCLEOTIDE SEQUENCE [LARGE SCALE GENOMIC DNA]</scope>
    <source>
        <strain evidence="12">YNYX2018</strain>
        <tissue evidence="12">Adults</tissue>
    </source>
</reference>
<dbReference type="InterPro" id="IPR017853">
    <property type="entry name" value="GH"/>
</dbReference>
<dbReference type="AlphaFoldDB" id="A0A834XQH1"/>
<keyword evidence="7 9" id="KW-0326">Glycosidase</keyword>
<dbReference type="Pfam" id="PF13802">
    <property type="entry name" value="Gal_mutarotas_2"/>
    <property type="match status" value="1"/>
</dbReference>
<evidence type="ECO:0000256" key="1">
    <source>
        <dbReference type="ARBA" id="ARBA00004370"/>
    </source>
</evidence>
<evidence type="ECO:0000256" key="10">
    <source>
        <dbReference type="SAM" id="Phobius"/>
    </source>
</evidence>
<evidence type="ECO:0000313" key="12">
    <source>
        <dbReference type="EMBL" id="KAF7990713.1"/>
    </source>
</evidence>
<dbReference type="PROSITE" id="PS51448">
    <property type="entry name" value="P_TREFOIL_2"/>
    <property type="match status" value="1"/>
</dbReference>
<evidence type="ECO:0000256" key="5">
    <source>
        <dbReference type="ARBA" id="ARBA00023157"/>
    </source>
</evidence>
<dbReference type="Gene3D" id="3.20.20.80">
    <property type="entry name" value="Glycosidases"/>
    <property type="match status" value="1"/>
</dbReference>
<dbReference type="PANTHER" id="PTHR22762">
    <property type="entry name" value="ALPHA-GLUCOSIDASE"/>
    <property type="match status" value="1"/>
</dbReference>
<dbReference type="PANTHER" id="PTHR22762:SF131">
    <property type="entry name" value="GLYCOSIDE HYDROLASE FAMILY 31 N-TERMINAL DOMAIN-CONTAINING PROTEIN"/>
    <property type="match status" value="1"/>
</dbReference>
<evidence type="ECO:0000256" key="8">
    <source>
        <dbReference type="PROSITE-ProRule" id="PRU00779"/>
    </source>
</evidence>
<feature type="transmembrane region" description="Helical" evidence="10">
    <location>
        <begin position="44"/>
        <end position="67"/>
    </location>
</feature>
<dbReference type="GO" id="GO:0030246">
    <property type="term" value="F:carbohydrate binding"/>
    <property type="evidence" value="ECO:0007669"/>
    <property type="project" value="InterPro"/>
</dbReference>
<proteinExistence type="inferred from homology"/>
<dbReference type="InterPro" id="IPR000519">
    <property type="entry name" value="P_trefoil_dom"/>
</dbReference>
<dbReference type="Pfam" id="PF01055">
    <property type="entry name" value="Glyco_hydro_31_2nd"/>
    <property type="match status" value="1"/>
</dbReference>
<dbReference type="Pfam" id="PF21365">
    <property type="entry name" value="Glyco_hydro_31_3rd"/>
    <property type="match status" value="1"/>
</dbReference>
<keyword evidence="3 9" id="KW-0378">Hydrolase</keyword>
<dbReference type="FunFam" id="2.60.40.1180:FF:000001">
    <property type="entry name" value="Maltase-glucoamylase, intestinal"/>
    <property type="match status" value="1"/>
</dbReference>
<dbReference type="InterPro" id="IPR044913">
    <property type="entry name" value="P_trefoil_dom_sf"/>
</dbReference>
<keyword evidence="13" id="KW-1185">Reference proteome</keyword>
<dbReference type="SUPFAM" id="SSF57492">
    <property type="entry name" value="Trefoil"/>
    <property type="match status" value="1"/>
</dbReference>
<dbReference type="Proteomes" id="UP000639338">
    <property type="component" value="Unassembled WGS sequence"/>
</dbReference>
<evidence type="ECO:0000256" key="2">
    <source>
        <dbReference type="ARBA" id="ARBA00007806"/>
    </source>
</evidence>
<comment type="caution">
    <text evidence="12">The sequence shown here is derived from an EMBL/GenBank/DDBJ whole genome shotgun (WGS) entry which is preliminary data.</text>
</comment>
<keyword evidence="10" id="KW-0812">Transmembrane</keyword>
<accession>A0A834XQH1</accession>
<dbReference type="GO" id="GO:0016020">
    <property type="term" value="C:membrane"/>
    <property type="evidence" value="ECO:0007669"/>
    <property type="project" value="UniProtKB-SubCell"/>
</dbReference>
<dbReference type="SUPFAM" id="SSF51445">
    <property type="entry name" value="(Trans)glycosidases"/>
    <property type="match status" value="1"/>
</dbReference>
<dbReference type="EMBL" id="JACMRX010000004">
    <property type="protein sequence ID" value="KAF7990713.1"/>
    <property type="molecule type" value="Genomic_DNA"/>
</dbReference>
<evidence type="ECO:0000256" key="9">
    <source>
        <dbReference type="RuleBase" id="RU361185"/>
    </source>
</evidence>
<keyword evidence="5" id="KW-1015">Disulfide bond</keyword>
<evidence type="ECO:0000256" key="3">
    <source>
        <dbReference type="ARBA" id="ARBA00022801"/>
    </source>
</evidence>
<keyword evidence="4 10" id="KW-0472">Membrane</keyword>
<name>A0A834XQH1_APHGI</name>
<dbReference type="Pfam" id="PF00088">
    <property type="entry name" value="Trefoil"/>
    <property type="match status" value="1"/>
</dbReference>
<evidence type="ECO:0000256" key="7">
    <source>
        <dbReference type="ARBA" id="ARBA00023295"/>
    </source>
</evidence>
<dbReference type="InterPro" id="IPR013780">
    <property type="entry name" value="Glyco_hydro_b"/>
</dbReference>
<dbReference type="CDD" id="cd14752">
    <property type="entry name" value="GH31_N"/>
    <property type="match status" value="1"/>
</dbReference>
<dbReference type="InterPro" id="IPR030459">
    <property type="entry name" value="Glyco_hydro_31_CS"/>
</dbReference>
<comment type="similarity">
    <text evidence="2 9">Belongs to the glycosyl hydrolase 31 family.</text>
</comment>
<dbReference type="CDD" id="cd00111">
    <property type="entry name" value="Trefoil"/>
    <property type="match status" value="1"/>
</dbReference>
<dbReference type="InterPro" id="IPR000322">
    <property type="entry name" value="Glyco_hydro_31_TIM"/>
</dbReference>
<dbReference type="GO" id="GO:0005975">
    <property type="term" value="P:carbohydrate metabolic process"/>
    <property type="evidence" value="ECO:0007669"/>
    <property type="project" value="InterPro"/>
</dbReference>
<keyword evidence="10" id="KW-1133">Transmembrane helix</keyword>
<dbReference type="InterPro" id="IPR048395">
    <property type="entry name" value="Glyco_hydro_31_C"/>
</dbReference>
<dbReference type="OrthoDB" id="1334205at2759"/>
<gene>
    <name evidence="12" type="ORF">HCN44_000518</name>
</gene>
<dbReference type="InterPro" id="IPR025887">
    <property type="entry name" value="Glyco_hydro_31_N_dom"/>
</dbReference>
<dbReference type="SUPFAM" id="SSF74650">
    <property type="entry name" value="Galactose mutarotase-like"/>
    <property type="match status" value="1"/>
</dbReference>
<sequence length="988" mass="114099">MTRPKLDTINTKSNCLLRRDSDQEEKMNQLVEELKKLRAINVKLLRWNIICICIGIILFLLIGWFSISNYRHMKELENEKDLKSLVQLMDQAIHLREMNVRNMILASTDPSSQCVIVKNENRFDCHPESDANEASCIERGCCWNSLNKNNDEQLDNDYDSVSSNIPSCYYPKNWQIYEYENATKENNEFSAFLHNTSPSYYKNDIETIKIEAVSIDSGIMRVKIFDPSKKRYEPLWPIRNDPVPFKNNVNNAAYIFETDDTAPGFRIKRVDNSGNNNGIIIFDSITPSNFIFSDQFLQISTLLPSNNIYGLGEHRSTLKLDTNWQTLTFFSRDAAPVEQANLYGTHPFYMIMEDNGNSHGVLFLNSNAMDVVLQPTPALTFRSIGGIFDIYFFMGPTPTDVLRQYSEIIGKPFLPPYWSLGFHLCRFGTGSLKRTREIWNRTRAAGIPFDTQWNDLDYMENRNNFEYDKELFKELPQFVKELHELGMHYIPIIDPGISSSEPNGTYVPYDEGIRDDIFIKDNSTNLPFNGKVWNLGSTVFPDFTHPKANEYWYKMMKKMHDEFEYDGAWIDMNEPSNFFDGLEKGCTPNALDQPPYVPNVLGNLLASKTLCMNAKQYAGYHYDLHNNYAMGEAIATNEALVKIRQKRPFIVSRSSSPGLGYYSAHWTGDIFSKWHDLKISIPEILSNGLYQIPMVGADICGFNGNTTEELCNRWMQLGAFYPFSRNHNSDDTIDQDPVAMGDLTVKSSRKALMIRYRFLPYLYTLLFRAHRYGETVARPLFIEFPEDTNTYNIDTQFLWGSGFMIAPVLEDNTTNVNVYLPNGVWYDFYNKTIILSKGDYYNFNAPIDTIPLIIRGGYILPAQVPAKTTTNSRKNNFELLIGINEAGNALGELYWDDGDSNDSIDKLQYRWITFMLQNQTLHNTQTHNGVYKENMILGKIQIMGIIYQVKKVYLNNKQIKFIYDDKRSFLTIKNLNIDLKDNFILSWI</sequence>
<dbReference type="Gene3D" id="2.60.40.1760">
    <property type="entry name" value="glycosyl hydrolase (family 31)"/>
    <property type="match status" value="1"/>
</dbReference>
<dbReference type="PROSITE" id="PS00707">
    <property type="entry name" value="GLYCOSYL_HYDROL_F31_2"/>
    <property type="match status" value="1"/>
</dbReference>
<dbReference type="CDD" id="cd06602">
    <property type="entry name" value="GH31_MGAM_SI_GAA"/>
    <property type="match status" value="1"/>
</dbReference>
<evidence type="ECO:0000256" key="4">
    <source>
        <dbReference type="ARBA" id="ARBA00023136"/>
    </source>
</evidence>
<dbReference type="Gene3D" id="2.60.40.1180">
    <property type="entry name" value="Golgi alpha-mannosidase II"/>
    <property type="match status" value="2"/>
</dbReference>
<comment type="subcellular location">
    <subcellularLocation>
        <location evidence="1">Membrane</location>
    </subcellularLocation>
</comment>
<dbReference type="GO" id="GO:0004558">
    <property type="term" value="F:alpha-1,4-glucosidase activity"/>
    <property type="evidence" value="ECO:0007669"/>
    <property type="project" value="TreeGrafter"/>
</dbReference>
<dbReference type="Gene3D" id="4.10.110.10">
    <property type="entry name" value="Spasmolytic Protein, domain 1"/>
    <property type="match status" value="1"/>
</dbReference>
<evidence type="ECO:0000313" key="13">
    <source>
        <dbReference type="Proteomes" id="UP000639338"/>
    </source>
</evidence>